<feature type="binding site" evidence="8">
    <location>
        <position position="340"/>
    </location>
    <ligand>
        <name>3-phosphoshikimate</name>
        <dbReference type="ChEBI" id="CHEBI:145989"/>
    </ligand>
</feature>
<dbReference type="Pfam" id="PF00275">
    <property type="entry name" value="EPSP_synthase"/>
    <property type="match status" value="1"/>
</dbReference>
<keyword evidence="5 8" id="KW-0808">Transferase</keyword>
<feature type="binding site" evidence="8">
    <location>
        <position position="27"/>
    </location>
    <ligand>
        <name>3-phosphoshikimate</name>
        <dbReference type="ChEBI" id="CHEBI:145989"/>
    </ligand>
</feature>
<comment type="similarity">
    <text evidence="2 8">Belongs to the EPSP synthase family.</text>
</comment>
<feature type="binding site" evidence="8">
    <location>
        <position position="22"/>
    </location>
    <ligand>
        <name>phosphoenolpyruvate</name>
        <dbReference type="ChEBI" id="CHEBI:58702"/>
    </ligand>
</feature>
<comment type="pathway">
    <text evidence="1 8">Metabolic intermediate biosynthesis; chorismate biosynthesis; chorismate from D-erythrose 4-phosphate and phosphoenolpyruvate: step 6/7.</text>
</comment>
<reference evidence="10" key="2">
    <citation type="submission" date="2019-10" db="EMBL/GenBank/DDBJ databases">
        <authorList>
            <consortium name="NCBI Pathogen Detection Project"/>
        </authorList>
    </citation>
    <scope>NUCLEOTIDE SEQUENCE</scope>
    <source>
        <strain evidence="10">DMS 3618</strain>
    </source>
</reference>
<comment type="subcellular location">
    <subcellularLocation>
        <location evidence="8">Cytoplasm</location>
    </subcellularLocation>
</comment>
<dbReference type="GO" id="GO:0008652">
    <property type="term" value="P:amino acid biosynthetic process"/>
    <property type="evidence" value="ECO:0007669"/>
    <property type="project" value="UniProtKB-KW"/>
</dbReference>
<dbReference type="PROSITE" id="PS00885">
    <property type="entry name" value="EPSP_SYNTHASE_2"/>
    <property type="match status" value="1"/>
</dbReference>
<dbReference type="PIRSF" id="PIRSF000505">
    <property type="entry name" value="EPSPS"/>
    <property type="match status" value="1"/>
</dbReference>
<feature type="domain" description="Enolpyruvate transferase" evidence="9">
    <location>
        <begin position="7"/>
        <end position="420"/>
    </location>
</feature>
<reference evidence="10" key="1">
    <citation type="journal article" date="2018" name="Genome Biol.">
        <title>SKESA: strategic k-mer extension for scrupulous assemblies.</title>
        <authorList>
            <person name="Souvorov A."/>
            <person name="Agarwala R."/>
            <person name="Lipman D.J."/>
        </authorList>
    </citation>
    <scope>NUCLEOTIDE SEQUENCE</scope>
    <source>
        <strain evidence="10">DMS 3618</strain>
    </source>
</reference>
<comment type="subunit">
    <text evidence="8">Monomer.</text>
</comment>
<sequence length="427" mass="46190">MESLTLQPIARVDGAINLPGSKSVSNRALLLAALACGKTVLTNLLDSDDVRHMLNALSALGINYTLSADRTRCDITGNGGPLRASGALELFLGNAGTAMRPLAAALCLGQNEIVLTGEPRMKERPIGHLVDSLRQGGANIDYLEQENYPPLRLRGGFIGGDIEVDGSVSSQFLTALLMTAPLAPKDTIIRVKGELVSKPYIDITLNLMKTFGVEITNHHYQQFAVKGGQQYHSPGRYLVEGDASSASYFLAAGAIKGGTVKVTGIGRKSMQGDIRFADVLEKMGATITWGDDFIACTRGELHAIDMDMNHIPDAAMTIATTALFAKGTTTLRNIYNWRVKETDRLFAMATELRKVGAEVEEGHDYIRITPPAKLQHADIGTYNDHRMAMCFSLVALSDTPVTILDPKCTAKTFPDYFEQLARMSTPA</sequence>
<feature type="binding site" evidence="8">
    <location>
        <position position="96"/>
    </location>
    <ligand>
        <name>phosphoenolpyruvate</name>
        <dbReference type="ChEBI" id="CHEBI:58702"/>
    </ligand>
</feature>
<evidence type="ECO:0000256" key="5">
    <source>
        <dbReference type="ARBA" id="ARBA00022679"/>
    </source>
</evidence>
<feature type="binding site" evidence="8">
    <location>
        <position position="171"/>
    </location>
    <ligand>
        <name>3-phosphoshikimate</name>
        <dbReference type="ChEBI" id="CHEBI:145989"/>
    </ligand>
</feature>
<evidence type="ECO:0000256" key="1">
    <source>
        <dbReference type="ARBA" id="ARBA00004811"/>
    </source>
</evidence>
<evidence type="ECO:0000256" key="6">
    <source>
        <dbReference type="ARBA" id="ARBA00023141"/>
    </source>
</evidence>
<accession>A0A6W0M5F0</accession>
<dbReference type="FunFam" id="3.65.10.10:FF:000004">
    <property type="entry name" value="3-phosphoshikimate 1-carboxyvinyltransferase"/>
    <property type="match status" value="1"/>
</dbReference>
<feature type="binding site" evidence="8">
    <location>
        <position position="313"/>
    </location>
    <ligand>
        <name>3-phosphoshikimate</name>
        <dbReference type="ChEBI" id="CHEBI:145989"/>
    </ligand>
</feature>
<evidence type="ECO:0000313" key="10">
    <source>
        <dbReference type="EMBL" id="HAA1081530.1"/>
    </source>
</evidence>
<dbReference type="GO" id="GO:0005737">
    <property type="term" value="C:cytoplasm"/>
    <property type="evidence" value="ECO:0007669"/>
    <property type="project" value="UniProtKB-SubCell"/>
</dbReference>
<feature type="binding site" evidence="8">
    <location>
        <position position="124"/>
    </location>
    <ligand>
        <name>phosphoenolpyruvate</name>
        <dbReference type="ChEBI" id="CHEBI:58702"/>
    </ligand>
</feature>
<dbReference type="SUPFAM" id="SSF55205">
    <property type="entry name" value="EPT/RTPC-like"/>
    <property type="match status" value="1"/>
</dbReference>
<feature type="binding site" evidence="8">
    <location>
        <position position="197"/>
    </location>
    <ligand>
        <name>3-phosphoshikimate</name>
        <dbReference type="ChEBI" id="CHEBI:145989"/>
    </ligand>
</feature>
<feature type="binding site" evidence="8">
    <location>
        <position position="23"/>
    </location>
    <ligand>
        <name>3-phosphoshikimate</name>
        <dbReference type="ChEBI" id="CHEBI:145989"/>
    </ligand>
</feature>
<dbReference type="PANTHER" id="PTHR21090">
    <property type="entry name" value="AROM/DEHYDROQUINATE SYNTHASE"/>
    <property type="match status" value="1"/>
</dbReference>
<dbReference type="Gene3D" id="3.65.10.10">
    <property type="entry name" value="Enolpyruvate transferase domain"/>
    <property type="match status" value="2"/>
</dbReference>
<dbReference type="GO" id="GO:0009073">
    <property type="term" value="P:aromatic amino acid family biosynthetic process"/>
    <property type="evidence" value="ECO:0007669"/>
    <property type="project" value="UniProtKB-KW"/>
</dbReference>
<keyword evidence="3 8" id="KW-0963">Cytoplasm</keyword>
<dbReference type="AlphaFoldDB" id="A0A6W0M5F0"/>
<dbReference type="InterPro" id="IPR013792">
    <property type="entry name" value="RNA3'P_cycl/enolpyr_Trfase_a/b"/>
</dbReference>
<feature type="binding site" evidence="8">
    <location>
        <position position="169"/>
    </location>
    <ligand>
        <name>3-phosphoshikimate</name>
        <dbReference type="ChEBI" id="CHEBI:145989"/>
    </ligand>
</feature>
<feature type="binding site" evidence="8">
    <location>
        <position position="171"/>
    </location>
    <ligand>
        <name>phosphoenolpyruvate</name>
        <dbReference type="ChEBI" id="CHEBI:58702"/>
    </ligand>
</feature>
<dbReference type="GO" id="GO:0003866">
    <property type="term" value="F:3-phosphoshikimate 1-carboxyvinyltransferase activity"/>
    <property type="evidence" value="ECO:0007669"/>
    <property type="project" value="UniProtKB-UniRule"/>
</dbReference>
<proteinExistence type="inferred from homology"/>
<comment type="caution">
    <text evidence="10">The sequence shown here is derived from an EMBL/GenBank/DDBJ whole genome shotgun (WGS) entry which is preliminary data.</text>
</comment>
<comment type="catalytic activity">
    <reaction evidence="7">
        <text>3-phosphoshikimate + phosphoenolpyruvate = 5-O-(1-carboxyvinyl)-3-phosphoshikimate + phosphate</text>
        <dbReference type="Rhea" id="RHEA:21256"/>
        <dbReference type="ChEBI" id="CHEBI:43474"/>
        <dbReference type="ChEBI" id="CHEBI:57701"/>
        <dbReference type="ChEBI" id="CHEBI:58702"/>
        <dbReference type="ChEBI" id="CHEBI:145989"/>
        <dbReference type="EC" id="2.5.1.19"/>
    </reaction>
    <physiologicalReaction direction="left-to-right" evidence="7">
        <dbReference type="Rhea" id="RHEA:21257"/>
    </physiologicalReaction>
</comment>
<dbReference type="NCBIfam" id="TIGR01356">
    <property type="entry name" value="aroA"/>
    <property type="match status" value="1"/>
</dbReference>
<feature type="binding site" evidence="8">
    <location>
        <position position="170"/>
    </location>
    <ligand>
        <name>3-phosphoshikimate</name>
        <dbReference type="ChEBI" id="CHEBI:145989"/>
    </ligand>
</feature>
<dbReference type="InterPro" id="IPR001986">
    <property type="entry name" value="Enolpyruvate_Tfrase_dom"/>
</dbReference>
<evidence type="ECO:0000259" key="9">
    <source>
        <dbReference type="Pfam" id="PF00275"/>
    </source>
</evidence>
<feature type="active site" description="Proton acceptor" evidence="8">
    <location>
        <position position="313"/>
    </location>
</feature>
<dbReference type="UniPathway" id="UPA00053">
    <property type="reaction ID" value="UER00089"/>
</dbReference>
<evidence type="ECO:0000256" key="4">
    <source>
        <dbReference type="ARBA" id="ARBA00022605"/>
    </source>
</evidence>
<dbReference type="HAMAP" id="MF_00210">
    <property type="entry name" value="EPSP_synth"/>
    <property type="match status" value="1"/>
</dbReference>
<dbReference type="GO" id="GO:0009423">
    <property type="term" value="P:chorismate biosynthetic process"/>
    <property type="evidence" value="ECO:0007669"/>
    <property type="project" value="UniProtKB-UniRule"/>
</dbReference>
<evidence type="ECO:0000256" key="3">
    <source>
        <dbReference type="ARBA" id="ARBA00022490"/>
    </source>
</evidence>
<dbReference type="EC" id="2.5.1.19" evidence="8"/>
<dbReference type="PROSITE" id="PS00104">
    <property type="entry name" value="EPSP_SYNTHASE_1"/>
    <property type="match status" value="1"/>
</dbReference>
<organism evidence="10">
    <name type="scientific">Salmonella enterica subsp. enterica serovar Duisburg</name>
    <dbReference type="NCBI Taxonomy" id="174641"/>
    <lineage>
        <taxon>Bacteria</taxon>
        <taxon>Pseudomonadati</taxon>
        <taxon>Pseudomonadota</taxon>
        <taxon>Gammaproteobacteria</taxon>
        <taxon>Enterobacterales</taxon>
        <taxon>Enterobacteriaceae</taxon>
        <taxon>Salmonella</taxon>
    </lineage>
</organism>
<feature type="binding site" evidence="8">
    <location>
        <position position="336"/>
    </location>
    <ligand>
        <name>3-phosphoshikimate</name>
        <dbReference type="ChEBI" id="CHEBI:145989"/>
    </ligand>
</feature>
<evidence type="ECO:0000256" key="8">
    <source>
        <dbReference type="HAMAP-Rule" id="MF_00210"/>
    </source>
</evidence>
<evidence type="ECO:0000256" key="7">
    <source>
        <dbReference type="ARBA" id="ARBA00044633"/>
    </source>
</evidence>
<keyword evidence="6 8" id="KW-0057">Aromatic amino acid biosynthesis</keyword>
<name>A0A6W0M5F0_SALET</name>
<gene>
    <name evidence="8 10" type="primary">aroA</name>
    <name evidence="10" type="ORF">GDM47_17890</name>
</gene>
<feature type="binding site" evidence="8">
    <location>
        <position position="386"/>
    </location>
    <ligand>
        <name>phosphoenolpyruvate</name>
        <dbReference type="ChEBI" id="CHEBI:58702"/>
    </ligand>
</feature>
<dbReference type="FunFam" id="3.65.10.10:FF:000003">
    <property type="entry name" value="3-phosphoshikimate 1-carboxyvinyltransferase"/>
    <property type="match status" value="1"/>
</dbReference>
<protein>
    <recommendedName>
        <fullName evidence="8">3-phosphoshikimate 1-carboxyvinyltransferase</fullName>
        <ecNumber evidence="8">2.5.1.19</ecNumber>
    </recommendedName>
    <alternativeName>
        <fullName evidence="8">5-enolpyruvylshikimate-3-phosphate synthase</fullName>
        <shortName evidence="8">EPSP synthase</shortName>
        <shortName evidence="8">EPSPS</shortName>
    </alternativeName>
</protein>
<feature type="binding site" evidence="8">
    <location>
        <position position="411"/>
    </location>
    <ligand>
        <name>phosphoenolpyruvate</name>
        <dbReference type="ChEBI" id="CHEBI:58702"/>
    </ligand>
</feature>
<feature type="binding site" evidence="8">
    <location>
        <position position="22"/>
    </location>
    <ligand>
        <name>3-phosphoshikimate</name>
        <dbReference type="ChEBI" id="CHEBI:145989"/>
    </ligand>
</feature>
<feature type="binding site" evidence="8">
    <location>
        <position position="344"/>
    </location>
    <ligand>
        <name>phosphoenolpyruvate</name>
        <dbReference type="ChEBI" id="CHEBI:58702"/>
    </ligand>
</feature>
<dbReference type="PANTHER" id="PTHR21090:SF5">
    <property type="entry name" value="PENTAFUNCTIONAL AROM POLYPEPTIDE"/>
    <property type="match status" value="1"/>
</dbReference>
<dbReference type="InterPro" id="IPR036968">
    <property type="entry name" value="Enolpyruvate_Tfrase_sf"/>
</dbReference>
<dbReference type="EMBL" id="DAAAMA010000020">
    <property type="protein sequence ID" value="HAA1081530.1"/>
    <property type="molecule type" value="Genomic_DNA"/>
</dbReference>
<dbReference type="InterPro" id="IPR006264">
    <property type="entry name" value="EPSP_synthase"/>
</dbReference>
<evidence type="ECO:0000256" key="2">
    <source>
        <dbReference type="ARBA" id="ARBA00009948"/>
    </source>
</evidence>
<keyword evidence="4 8" id="KW-0028">Amino-acid biosynthesis</keyword>
<dbReference type="InterPro" id="IPR023193">
    <property type="entry name" value="EPSP_synthase_CS"/>
</dbReference>
<comment type="function">
    <text evidence="8">Catalyzes the transfer of the enolpyruvyl moiety of phosphoenolpyruvate (PEP) to the 5-hydroxyl of shikimate-3-phosphate (S3P) to produce enolpyruvyl shikimate-3-phosphate and inorganic phosphate.</text>
</comment>